<dbReference type="PANTHER" id="PTHR21058:SF0">
    <property type="entry name" value="6,7-DIMETHYL-8-RIBITYLLUMAZINE SYNTHASE"/>
    <property type="match status" value="1"/>
</dbReference>
<evidence type="ECO:0000256" key="1">
    <source>
        <dbReference type="ARBA" id="ARBA00004917"/>
    </source>
</evidence>
<dbReference type="SUPFAM" id="SSF52121">
    <property type="entry name" value="Lumazine synthase"/>
    <property type="match status" value="1"/>
</dbReference>
<reference evidence="8 9" key="1">
    <citation type="submission" date="2024-01" db="EMBL/GenBank/DDBJ databases">
        <title>Survival strategy associated with biotechnological potential of Virgibacillus dokdonensis T4.6 isolated from salt-fermented shrimp paste.</title>
        <authorList>
            <person name="Doan T.V."/>
            <person name="Quach N.T."/>
            <person name="Phi Q.-T."/>
        </authorList>
    </citation>
    <scope>NUCLEOTIDE SEQUENCE [LARGE SCALE GENOMIC DNA]</scope>
    <source>
        <strain evidence="8 9">T4.6</strain>
    </source>
</reference>
<dbReference type="Pfam" id="PF00885">
    <property type="entry name" value="DMRL_synthase"/>
    <property type="match status" value="1"/>
</dbReference>
<dbReference type="NCBIfam" id="NF000812">
    <property type="entry name" value="PRK00061.1-4"/>
    <property type="match status" value="1"/>
</dbReference>
<dbReference type="EMBL" id="JAZHPM010000015">
    <property type="protein sequence ID" value="MEF2292285.1"/>
    <property type="molecule type" value="Genomic_DNA"/>
</dbReference>
<dbReference type="CDD" id="cd09209">
    <property type="entry name" value="Lumazine_synthase-I"/>
    <property type="match status" value="1"/>
</dbReference>
<dbReference type="InterPro" id="IPR002180">
    <property type="entry name" value="LS/RS"/>
</dbReference>
<feature type="binding site" evidence="7">
    <location>
        <position position="29"/>
    </location>
    <ligand>
        <name>5-amino-6-(D-ribitylamino)uracil</name>
        <dbReference type="ChEBI" id="CHEBI:15934"/>
    </ligand>
</feature>
<dbReference type="PANTHER" id="PTHR21058">
    <property type="entry name" value="6,7-DIMETHYL-8-RIBITYLLUMAZINE SYNTHASE DMRL SYNTHASE LUMAZINE SYNTHASE"/>
    <property type="match status" value="1"/>
</dbReference>
<evidence type="ECO:0000256" key="7">
    <source>
        <dbReference type="HAMAP-Rule" id="MF_00178"/>
    </source>
</evidence>
<evidence type="ECO:0000256" key="6">
    <source>
        <dbReference type="ARBA" id="ARBA00048785"/>
    </source>
</evidence>
<feature type="binding site" evidence="7">
    <location>
        <begin position="92"/>
        <end position="93"/>
    </location>
    <ligand>
        <name>(2S)-2-hydroxy-3-oxobutyl phosphate</name>
        <dbReference type="ChEBI" id="CHEBI:58830"/>
    </ligand>
</feature>
<dbReference type="InterPro" id="IPR034964">
    <property type="entry name" value="LS"/>
</dbReference>
<evidence type="ECO:0000313" key="8">
    <source>
        <dbReference type="EMBL" id="MEF2292285.1"/>
    </source>
</evidence>
<comment type="subunit">
    <text evidence="7">Forms an icosahedral capsid composed of 60 subunits, arranged as a dodecamer of pentamers.</text>
</comment>
<sequence>MRSVASLSNVIQGDLVGTDLRIGIVVGRFNDFITTKLVEGAQNTLMRHGVIADHITVAWVPGAYEIPLVAKKMAMKDAYDAIITLGAVIRGATPHFDYVCNEVAKGVSQASLQADKPVIFGVLTTETIEQAVERAGTKAGNKGSEAAVAAIEMANLLKSL</sequence>
<dbReference type="GO" id="GO:0000906">
    <property type="term" value="F:6,7-dimethyl-8-ribityllumazine synthase activity"/>
    <property type="evidence" value="ECO:0007669"/>
    <property type="project" value="UniProtKB-EC"/>
</dbReference>
<accession>A0ABU7VF41</accession>
<feature type="binding site" evidence="7">
    <location>
        <begin position="87"/>
        <end position="89"/>
    </location>
    <ligand>
        <name>5-amino-6-(D-ribitylamino)uracil</name>
        <dbReference type="ChEBI" id="CHEBI:15934"/>
    </ligand>
</feature>
<feature type="binding site" evidence="7">
    <location>
        <position position="120"/>
    </location>
    <ligand>
        <name>5-amino-6-(D-ribitylamino)uracil</name>
        <dbReference type="ChEBI" id="CHEBI:15934"/>
    </ligand>
</feature>
<comment type="function">
    <text evidence="7">Catalyzes the formation of 6,7-dimethyl-8-ribityllumazine by condensation of 5-amino-6-(D-ribitylamino)uracil with 3,4-dihydroxy-2-butanone 4-phosphate. This is the penultimate step in the biosynthesis of riboflavin.</text>
</comment>
<keyword evidence="9" id="KW-1185">Reference proteome</keyword>
<comment type="caution">
    <text evidence="8">The sequence shown here is derived from an EMBL/GenBank/DDBJ whole genome shotgun (WGS) entry which is preliminary data.</text>
</comment>
<dbReference type="EC" id="2.5.1.78" evidence="3 7"/>
<name>A0ABU7VF41_9BACI</name>
<keyword evidence="5 7" id="KW-0808">Transferase</keyword>
<dbReference type="Proteomes" id="UP001356080">
    <property type="component" value="Unassembled WGS sequence"/>
</dbReference>
<protein>
    <recommendedName>
        <fullName evidence="3 7">6,7-dimethyl-8-ribityllumazine synthase</fullName>
        <shortName evidence="7">DMRL synthase</shortName>
        <shortName evidence="7">LS</shortName>
        <shortName evidence="7">Lumazine synthase</shortName>
        <ecNumber evidence="3 7">2.5.1.78</ecNumber>
    </recommendedName>
</protein>
<feature type="binding site" evidence="7">
    <location>
        <position position="134"/>
    </location>
    <ligand>
        <name>(2S)-2-hydroxy-3-oxobutyl phosphate</name>
        <dbReference type="ChEBI" id="CHEBI:58830"/>
    </ligand>
</feature>
<evidence type="ECO:0000256" key="5">
    <source>
        <dbReference type="ARBA" id="ARBA00022679"/>
    </source>
</evidence>
<dbReference type="HAMAP" id="MF_00178">
    <property type="entry name" value="Lumazine_synth"/>
    <property type="match status" value="1"/>
</dbReference>
<evidence type="ECO:0000256" key="4">
    <source>
        <dbReference type="ARBA" id="ARBA00022619"/>
    </source>
</evidence>
<evidence type="ECO:0000256" key="3">
    <source>
        <dbReference type="ARBA" id="ARBA00012664"/>
    </source>
</evidence>
<dbReference type="InterPro" id="IPR036467">
    <property type="entry name" value="LS/RS_sf"/>
</dbReference>
<dbReference type="NCBIfam" id="TIGR00114">
    <property type="entry name" value="lumazine-synth"/>
    <property type="match status" value="1"/>
</dbReference>
<feature type="binding site" evidence="7">
    <location>
        <begin position="63"/>
        <end position="65"/>
    </location>
    <ligand>
        <name>5-amino-6-(D-ribitylamino)uracil</name>
        <dbReference type="ChEBI" id="CHEBI:15934"/>
    </ligand>
</feature>
<evidence type="ECO:0000313" key="9">
    <source>
        <dbReference type="Proteomes" id="UP001356080"/>
    </source>
</evidence>
<dbReference type="Gene3D" id="3.40.50.960">
    <property type="entry name" value="Lumazine/riboflavin synthase"/>
    <property type="match status" value="1"/>
</dbReference>
<evidence type="ECO:0000256" key="2">
    <source>
        <dbReference type="ARBA" id="ARBA00007424"/>
    </source>
</evidence>
<comment type="similarity">
    <text evidence="2 7">Belongs to the DMRL synthase family.</text>
</comment>
<comment type="pathway">
    <text evidence="1 7">Cofactor biosynthesis; riboflavin biosynthesis; riboflavin from 2-hydroxy-3-oxobutyl phosphate and 5-amino-6-(D-ribitylamino)uracil: step 1/2.</text>
</comment>
<proteinExistence type="inferred from homology"/>
<keyword evidence="4 7" id="KW-0686">Riboflavin biosynthesis</keyword>
<organism evidence="8 9">
    <name type="scientific">Virgibacillus dokdonensis</name>
    <dbReference type="NCBI Taxonomy" id="302167"/>
    <lineage>
        <taxon>Bacteria</taxon>
        <taxon>Bacillati</taxon>
        <taxon>Bacillota</taxon>
        <taxon>Bacilli</taxon>
        <taxon>Bacillales</taxon>
        <taxon>Bacillaceae</taxon>
        <taxon>Virgibacillus</taxon>
    </lineage>
</organism>
<gene>
    <name evidence="8" type="primary">ribE</name>
    <name evidence="7" type="synonym">ribH</name>
    <name evidence="8" type="ORF">V2W34_09755</name>
</gene>
<comment type="catalytic activity">
    <reaction evidence="6 7">
        <text>(2S)-2-hydroxy-3-oxobutyl phosphate + 5-amino-6-(D-ribitylamino)uracil = 6,7-dimethyl-8-(1-D-ribityl)lumazine + phosphate + 2 H2O + H(+)</text>
        <dbReference type="Rhea" id="RHEA:26152"/>
        <dbReference type="ChEBI" id="CHEBI:15377"/>
        <dbReference type="ChEBI" id="CHEBI:15378"/>
        <dbReference type="ChEBI" id="CHEBI:15934"/>
        <dbReference type="ChEBI" id="CHEBI:43474"/>
        <dbReference type="ChEBI" id="CHEBI:58201"/>
        <dbReference type="ChEBI" id="CHEBI:58830"/>
        <dbReference type="EC" id="2.5.1.78"/>
    </reaction>
</comment>
<feature type="active site" description="Proton donor" evidence="7">
    <location>
        <position position="95"/>
    </location>
</feature>